<gene>
    <name evidence="2" type="ORF">P7K49_017382</name>
</gene>
<feature type="non-terminal residue" evidence="2">
    <location>
        <position position="57"/>
    </location>
</feature>
<keyword evidence="3" id="KW-1185">Reference proteome</keyword>
<feature type="region of interest" description="Disordered" evidence="1">
    <location>
        <begin position="18"/>
        <end position="40"/>
    </location>
</feature>
<protein>
    <submittedName>
        <fullName evidence="2">Uncharacterized protein</fullName>
    </submittedName>
</protein>
<dbReference type="EMBL" id="JASSZA010000008">
    <property type="protein sequence ID" value="KAK2103526.1"/>
    <property type="molecule type" value="Genomic_DNA"/>
</dbReference>
<organism evidence="2 3">
    <name type="scientific">Saguinus oedipus</name>
    <name type="common">Cotton-top tamarin</name>
    <name type="synonym">Oedipomidas oedipus</name>
    <dbReference type="NCBI Taxonomy" id="9490"/>
    <lineage>
        <taxon>Eukaryota</taxon>
        <taxon>Metazoa</taxon>
        <taxon>Chordata</taxon>
        <taxon>Craniata</taxon>
        <taxon>Vertebrata</taxon>
        <taxon>Euteleostomi</taxon>
        <taxon>Mammalia</taxon>
        <taxon>Eutheria</taxon>
        <taxon>Euarchontoglires</taxon>
        <taxon>Primates</taxon>
        <taxon>Haplorrhini</taxon>
        <taxon>Platyrrhini</taxon>
        <taxon>Cebidae</taxon>
        <taxon>Callitrichinae</taxon>
        <taxon>Saguinus</taxon>
    </lineage>
</organism>
<name>A0ABQ9V2C7_SAGOE</name>
<evidence type="ECO:0000313" key="2">
    <source>
        <dbReference type="EMBL" id="KAK2103526.1"/>
    </source>
</evidence>
<reference evidence="2 3" key="1">
    <citation type="submission" date="2023-05" db="EMBL/GenBank/DDBJ databases">
        <title>B98-5 Cell Line De Novo Hybrid Assembly: An Optical Mapping Approach.</title>
        <authorList>
            <person name="Kananen K."/>
            <person name="Auerbach J.A."/>
            <person name="Kautto E."/>
            <person name="Blachly J.S."/>
        </authorList>
    </citation>
    <scope>NUCLEOTIDE SEQUENCE [LARGE SCALE GENOMIC DNA]</scope>
    <source>
        <strain evidence="2">B95-8</strain>
        <tissue evidence="2">Cell line</tissue>
    </source>
</reference>
<accession>A0ABQ9V2C7</accession>
<sequence>MWNKVRWLGRKARGSPLLLGEGAGLAGGPLTRRGSGPRVHPRLFLRIPTAGPAPHAP</sequence>
<evidence type="ECO:0000256" key="1">
    <source>
        <dbReference type="SAM" id="MobiDB-lite"/>
    </source>
</evidence>
<proteinExistence type="predicted"/>
<comment type="caution">
    <text evidence="2">The sequence shown here is derived from an EMBL/GenBank/DDBJ whole genome shotgun (WGS) entry which is preliminary data.</text>
</comment>
<evidence type="ECO:0000313" key="3">
    <source>
        <dbReference type="Proteomes" id="UP001266305"/>
    </source>
</evidence>
<dbReference type="Proteomes" id="UP001266305">
    <property type="component" value="Unassembled WGS sequence"/>
</dbReference>